<dbReference type="InterPro" id="IPR032710">
    <property type="entry name" value="NTF2-like_dom_sf"/>
</dbReference>
<evidence type="ECO:0000313" key="2">
    <source>
        <dbReference type="EMBL" id="GHO50739.1"/>
    </source>
</evidence>
<gene>
    <name evidence="2" type="ORF">KSX_89020</name>
</gene>
<accession>A0A8J3IGH8</accession>
<sequence>MSYFMNRQQTEQEIIGLAVTWTAAELRGDTAFIEKTLTDDFVGIGPLGFLLHKQQWLGRHQSGELKYETLDLDEVQVHLYSGVAILTGRHVQNSLVRGQNVKAQLRTTLVFVQQQEAWQLASLHYCSIGQPPTFTPSPQS</sequence>
<dbReference type="EMBL" id="BNJF01000009">
    <property type="protein sequence ID" value="GHO50739.1"/>
    <property type="molecule type" value="Genomic_DNA"/>
</dbReference>
<feature type="domain" description="DUF4440" evidence="1">
    <location>
        <begin position="17"/>
        <end position="120"/>
    </location>
</feature>
<organism evidence="2 3">
    <name type="scientific">Ktedonospora formicarum</name>
    <dbReference type="NCBI Taxonomy" id="2778364"/>
    <lineage>
        <taxon>Bacteria</taxon>
        <taxon>Bacillati</taxon>
        <taxon>Chloroflexota</taxon>
        <taxon>Ktedonobacteria</taxon>
        <taxon>Ktedonobacterales</taxon>
        <taxon>Ktedonobacteraceae</taxon>
        <taxon>Ktedonospora</taxon>
    </lineage>
</organism>
<name>A0A8J3IGH8_9CHLR</name>
<keyword evidence="3" id="KW-1185">Reference proteome</keyword>
<dbReference type="Gene3D" id="3.10.450.50">
    <property type="match status" value="1"/>
</dbReference>
<proteinExistence type="predicted"/>
<evidence type="ECO:0000313" key="3">
    <source>
        <dbReference type="Proteomes" id="UP000612362"/>
    </source>
</evidence>
<comment type="caution">
    <text evidence="2">The sequence shown here is derived from an EMBL/GenBank/DDBJ whole genome shotgun (WGS) entry which is preliminary data.</text>
</comment>
<dbReference type="InterPro" id="IPR027843">
    <property type="entry name" value="DUF4440"/>
</dbReference>
<dbReference type="AlphaFoldDB" id="A0A8J3IGH8"/>
<protein>
    <recommendedName>
        <fullName evidence="1">DUF4440 domain-containing protein</fullName>
    </recommendedName>
</protein>
<dbReference type="SUPFAM" id="SSF54427">
    <property type="entry name" value="NTF2-like"/>
    <property type="match status" value="1"/>
</dbReference>
<dbReference type="Proteomes" id="UP000612362">
    <property type="component" value="Unassembled WGS sequence"/>
</dbReference>
<dbReference type="Pfam" id="PF14534">
    <property type="entry name" value="DUF4440"/>
    <property type="match status" value="1"/>
</dbReference>
<evidence type="ECO:0000259" key="1">
    <source>
        <dbReference type="Pfam" id="PF14534"/>
    </source>
</evidence>
<reference evidence="2" key="1">
    <citation type="submission" date="2020-10" db="EMBL/GenBank/DDBJ databases">
        <title>Taxonomic study of unclassified bacteria belonging to the class Ktedonobacteria.</title>
        <authorList>
            <person name="Yabe S."/>
            <person name="Wang C.M."/>
            <person name="Zheng Y."/>
            <person name="Sakai Y."/>
            <person name="Cavaletti L."/>
            <person name="Monciardini P."/>
            <person name="Donadio S."/>
        </authorList>
    </citation>
    <scope>NUCLEOTIDE SEQUENCE</scope>
    <source>
        <strain evidence="2">SOSP1-1</strain>
    </source>
</reference>